<feature type="compositionally biased region" description="Low complexity" evidence="1">
    <location>
        <begin position="408"/>
        <end position="421"/>
    </location>
</feature>
<feature type="compositionally biased region" description="Basic and acidic residues" evidence="1">
    <location>
        <begin position="423"/>
        <end position="439"/>
    </location>
</feature>
<feature type="compositionally biased region" description="Low complexity" evidence="1">
    <location>
        <begin position="1534"/>
        <end position="1551"/>
    </location>
</feature>
<feature type="compositionally biased region" description="Polar residues" evidence="1">
    <location>
        <begin position="506"/>
        <end position="522"/>
    </location>
</feature>
<feature type="compositionally biased region" description="Polar residues" evidence="1">
    <location>
        <begin position="1478"/>
        <end position="1487"/>
    </location>
</feature>
<reference evidence="2 3" key="1">
    <citation type="journal article" date="2024" name="Nat. Commun.">
        <title>Phylogenomics reveals the evolutionary origins of lichenization in chlorophyte algae.</title>
        <authorList>
            <person name="Puginier C."/>
            <person name="Libourel C."/>
            <person name="Otte J."/>
            <person name="Skaloud P."/>
            <person name="Haon M."/>
            <person name="Grisel S."/>
            <person name="Petersen M."/>
            <person name="Berrin J.G."/>
            <person name="Delaux P.M."/>
            <person name="Dal Grande F."/>
            <person name="Keller J."/>
        </authorList>
    </citation>
    <scope>NUCLEOTIDE SEQUENCE [LARGE SCALE GENOMIC DNA]</scope>
    <source>
        <strain evidence="2 3">SAG 2145</strain>
    </source>
</reference>
<feature type="compositionally biased region" description="Polar residues" evidence="1">
    <location>
        <begin position="636"/>
        <end position="645"/>
    </location>
</feature>
<feature type="compositionally biased region" description="Low complexity" evidence="1">
    <location>
        <begin position="1196"/>
        <end position="1226"/>
    </location>
</feature>
<feature type="compositionally biased region" description="Basic and acidic residues" evidence="1">
    <location>
        <begin position="1310"/>
        <end position="1320"/>
    </location>
</feature>
<feature type="compositionally biased region" description="Polar residues" evidence="1">
    <location>
        <begin position="1745"/>
        <end position="1754"/>
    </location>
</feature>
<feature type="compositionally biased region" description="Basic and acidic residues" evidence="1">
    <location>
        <begin position="186"/>
        <end position="206"/>
    </location>
</feature>
<feature type="compositionally biased region" description="Polar residues" evidence="1">
    <location>
        <begin position="1439"/>
        <end position="1449"/>
    </location>
</feature>
<feature type="compositionally biased region" description="Basic and acidic residues" evidence="1">
    <location>
        <begin position="524"/>
        <end position="535"/>
    </location>
</feature>
<dbReference type="Proteomes" id="UP001438707">
    <property type="component" value="Unassembled WGS sequence"/>
</dbReference>
<feature type="compositionally biased region" description="Low complexity" evidence="1">
    <location>
        <begin position="1578"/>
        <end position="1593"/>
    </location>
</feature>
<feature type="region of interest" description="Disordered" evidence="1">
    <location>
        <begin position="51"/>
        <end position="749"/>
    </location>
</feature>
<feature type="compositionally biased region" description="Basic and acidic residues" evidence="1">
    <location>
        <begin position="393"/>
        <end position="405"/>
    </location>
</feature>
<feature type="compositionally biased region" description="Low complexity" evidence="1">
    <location>
        <begin position="953"/>
        <end position="992"/>
    </location>
</feature>
<feature type="compositionally biased region" description="Low complexity" evidence="1">
    <location>
        <begin position="1403"/>
        <end position="1415"/>
    </location>
</feature>
<sequence length="1881" mass="197622">MVTDAHVLISHAHHQPLPPPEVSFRLERVQGAMMSGGTSRPRRQMVNLGKVQAPKPVNLPSQRRENHGLDPSISLVPKHAGWGAPAAPSVPGTAPGAPSAWTIPGPGESLSPEPEGAPVPPPKGPPSGPPAAPPRAIPAGTPAYTPQPAWGGAGLPEARQEVSNLVKHEEFTEGQSHPGTMVHGPDGVEGKPHYPPDHGRPNEHGSMDAASAMPRAGWRTPEGYGFGLPPPPQQEQGPPPYDEYWRRAPWQGHPGMMPPPPQHRPWPAEHGPDERFGGPGRSNEDMSYSPAQNGPGPYIPPQQRSQGPPRYMEHPPPPPPPRAVLPNGHPGEMPFYHPHPPPQEGMPYPDPMHYPQHMDQAHGSQRFPGHSQENNRFQPGSQWGHAQMPSDPQEGHAHAHTRDGFGDSAQSAGYSQQAQQAEHGGDTRFGEGQHEDEGQPQRSISDADASAGLNESRDQKNVHSDWSSLADEPMDFGQAPAFAEDSSSAPQREASQKGLWRPPHQEQASGSMHPGQQEQQQHGDFLHGDNGDPHHPTKILQRSRTPSAPQHQQQQQPYMYMQGPPFHQAGLPEHLAMHPSHPPPPPPHPHPHLQQQQQQHQHFHQVQHQQQLLQQQQHQQQQQLQQQLPHHLLQRPASNESQLQPSSASATTSAPRQDIPEDDVTSLPTVQPQQQQEGTHRVAPRAGAMPQAPQSVDRQEAPAAASTHNSRATAADVHADGHRGPSAAELQQVGGQDAPDKQPAPLQGQQKSVELPDDLMVTHELPAGLAPFVPRPAGGLPSWQMQQGAGAEAQRLQQSAGQAVQFGTITPPQTSRHQARVHSSHASRQLHPHVAAQQPLLFGAPGGWTTEAGFRPASSQFGSNPSHPGQLLQQLFPGMSGSQGPAPAVPGPASQLPFRPPRPPASGPHNSQVQAEEVRQDAKASGPGHQASSSAPQLRQGPPFDKPATSRTPSSKPQQQPAAAGGPQQPQAASKGHQQPQQQARQQLQRAQASRDAKPAVNGPSSAAATPPSPAAGPSQKPAAKDGWNQPGAIPMGPGKDEWGDLEASSSQVGPQRGSHGSGRGSQQQQQQGGRGGSGRGRGRNRQGGGQGPTRPVPTSAAQGLVSGDEAKRMAQEALQQAVSSRPQAMPNQGAIRGPSHHHAQDAFDAAQASRHQAGPATPDRRPSRENSQSRRRDTRGGPREAAALKPPATAPMPQAAQANAQPSNQAARPAAQAQAQGSAHATSMQPGEGQTAERQPNQQRQGRSRDDRPSRGRGQQGDMTERTGGHLQGSKPDNAPQGRGGQQQAQTIETTVGQARPAAGGEMDLPQRKPSDRGGNRRRGRQDRAGNESHDAAAPSMPTAQGPPPGLGPASRAAPTTGPSSASRVTDGPGPAQQPRQTASARLPTSQPTPAATPPASPQNSGPQQQQQQQRRQDSRPQSSHQRDDRRRDSTDRNAQVGSANQLPASKMRSDSIPDRQGSGNEQQRQHRQRQQAGTAPSSPRSLQGRVDQRGPAGSRQNERQPQQQGPRSQAPTPGHAGERQARSGAQGGPPTASASSSHPPTDPSAGVNRAPVQGRSAPNASSRPPTRSGDAHTGSSRPPSRSGGSTPLPGPPAGPGPHRASTGLPVTPEPGRTSLAPPPGITPPLTSGAPQPRGQDFGANGTATPQGRADHEGGRGRQGGGRGGRSNRQGRSRDQPPSGAPEPPPGIAAPIGSQAGTGPPAGEAAQAQQQEQSSSGRGSGGRGRGGASRNSNRSEGPNRENSQGQPRQQGAEAGSGRSSAPRPAEGNENRPPRGRGGRGERRGGEGNRRGPDEGRAPSSLKPDGEARSSGQETRSGESKSRSSNPGSTQQGNQQAKAAQAGSRPDRPSSSGQNVPPRPSGNSISAQGPKNSSVAG</sequence>
<dbReference type="EMBL" id="JALJOS010000027">
    <property type="protein sequence ID" value="KAK9824930.1"/>
    <property type="molecule type" value="Genomic_DNA"/>
</dbReference>
<feature type="compositionally biased region" description="Gly residues" evidence="1">
    <location>
        <begin position="1073"/>
        <end position="1092"/>
    </location>
</feature>
<feature type="compositionally biased region" description="Pro residues" evidence="1">
    <location>
        <begin position="337"/>
        <end position="352"/>
    </location>
</feature>
<feature type="compositionally biased region" description="Basic and acidic residues" evidence="1">
    <location>
        <begin position="1163"/>
        <end position="1183"/>
    </location>
</feature>
<feature type="compositionally biased region" description="Polar residues" evidence="1">
    <location>
        <begin position="857"/>
        <end position="873"/>
    </location>
</feature>
<name>A0AAW1QUH9_9CHLO</name>
<evidence type="ECO:0000256" key="1">
    <source>
        <dbReference type="SAM" id="MobiDB-lite"/>
    </source>
</evidence>
<feature type="compositionally biased region" description="Low complexity" evidence="1">
    <location>
        <begin position="592"/>
        <end position="631"/>
    </location>
</feature>
<comment type="caution">
    <text evidence="2">The sequence shown here is derived from an EMBL/GenBank/DDBJ whole genome shotgun (WGS) entry which is preliminary data.</text>
</comment>
<feature type="compositionally biased region" description="Basic and acidic residues" evidence="1">
    <location>
        <begin position="266"/>
        <end position="276"/>
    </location>
</feature>
<gene>
    <name evidence="2" type="ORF">WJX74_007866</name>
</gene>
<feature type="compositionally biased region" description="Pro residues" evidence="1">
    <location>
        <begin position="314"/>
        <end position="323"/>
    </location>
</feature>
<feature type="compositionally biased region" description="Gly residues" evidence="1">
    <location>
        <begin position="1723"/>
        <end position="1732"/>
    </location>
</feature>
<evidence type="ECO:0000313" key="3">
    <source>
        <dbReference type="Proteomes" id="UP001438707"/>
    </source>
</evidence>
<keyword evidence="3" id="KW-1185">Reference proteome</keyword>
<feature type="compositionally biased region" description="Pro residues" evidence="1">
    <location>
        <begin position="115"/>
        <end position="136"/>
    </location>
</feature>
<proteinExistence type="predicted"/>
<feature type="compositionally biased region" description="Polar residues" evidence="1">
    <location>
        <begin position="666"/>
        <end position="677"/>
    </location>
</feature>
<feature type="compositionally biased region" description="Polar residues" evidence="1">
    <location>
        <begin position="1562"/>
        <end position="1571"/>
    </location>
</feature>
<feature type="compositionally biased region" description="Polar residues" evidence="1">
    <location>
        <begin position="1853"/>
        <end position="1881"/>
    </location>
</feature>
<accession>A0AAW1QUH9</accession>
<feature type="compositionally biased region" description="Polar residues" evidence="1">
    <location>
        <begin position="371"/>
        <end position="381"/>
    </location>
</feature>
<protein>
    <submittedName>
        <fullName evidence="2">Uncharacterized protein</fullName>
    </submittedName>
</protein>
<feature type="region of interest" description="Disordered" evidence="1">
    <location>
        <begin position="851"/>
        <end position="1881"/>
    </location>
</feature>
<organism evidence="2 3">
    <name type="scientific">Apatococcus lobatus</name>
    <dbReference type="NCBI Taxonomy" id="904363"/>
    <lineage>
        <taxon>Eukaryota</taxon>
        <taxon>Viridiplantae</taxon>
        <taxon>Chlorophyta</taxon>
        <taxon>core chlorophytes</taxon>
        <taxon>Trebouxiophyceae</taxon>
        <taxon>Chlorellales</taxon>
        <taxon>Chlorellaceae</taxon>
        <taxon>Apatococcus</taxon>
    </lineage>
</organism>
<feature type="compositionally biased region" description="Low complexity" evidence="1">
    <location>
        <begin position="1694"/>
        <end position="1722"/>
    </location>
</feature>
<feature type="compositionally biased region" description="Polar residues" evidence="1">
    <location>
        <begin position="1505"/>
        <end position="1517"/>
    </location>
</feature>
<feature type="compositionally biased region" description="Low complexity" evidence="1">
    <location>
        <begin position="1835"/>
        <end position="1847"/>
    </location>
</feature>
<feature type="compositionally biased region" description="Low complexity" evidence="1">
    <location>
        <begin position="104"/>
        <end position="114"/>
    </location>
</feature>
<feature type="compositionally biased region" description="Polar residues" evidence="1">
    <location>
        <begin position="1118"/>
        <end position="1131"/>
    </location>
</feature>
<feature type="compositionally biased region" description="Low complexity" evidence="1">
    <location>
        <begin position="549"/>
        <end position="565"/>
    </location>
</feature>
<feature type="compositionally biased region" description="Basic and acidic residues" evidence="1">
    <location>
        <begin position="1327"/>
        <end position="1336"/>
    </location>
</feature>
<feature type="region of interest" description="Disordered" evidence="1">
    <location>
        <begin position="1"/>
        <end position="20"/>
    </location>
</feature>
<feature type="compositionally biased region" description="Pro residues" evidence="1">
    <location>
        <begin position="1684"/>
        <end position="1693"/>
    </location>
</feature>
<feature type="compositionally biased region" description="Basic and acidic residues" evidence="1">
    <location>
        <begin position="1416"/>
        <end position="1437"/>
    </location>
</feature>
<feature type="compositionally biased region" description="Basic and acidic residues" evidence="1">
    <location>
        <begin position="1771"/>
        <end position="1801"/>
    </location>
</feature>
<evidence type="ECO:0000313" key="2">
    <source>
        <dbReference type="EMBL" id="KAK9824930.1"/>
    </source>
</evidence>
<feature type="compositionally biased region" description="Pro residues" evidence="1">
    <location>
        <begin position="228"/>
        <end position="241"/>
    </location>
</feature>